<sequence length="69" mass="7774">LETDDSLSKSISSTSISLVSQTTKSTLQQPISLMTSNNELEYITDESDEQLDDKFDEQLMIYKGNLYCS</sequence>
<organism evidence="1 2">
    <name type="scientific">Racocetra fulgida</name>
    <dbReference type="NCBI Taxonomy" id="60492"/>
    <lineage>
        <taxon>Eukaryota</taxon>
        <taxon>Fungi</taxon>
        <taxon>Fungi incertae sedis</taxon>
        <taxon>Mucoromycota</taxon>
        <taxon>Glomeromycotina</taxon>
        <taxon>Glomeromycetes</taxon>
        <taxon>Diversisporales</taxon>
        <taxon>Gigasporaceae</taxon>
        <taxon>Racocetra</taxon>
    </lineage>
</organism>
<dbReference type="EMBL" id="CAJVPZ010019749">
    <property type="protein sequence ID" value="CAG8696023.1"/>
    <property type="molecule type" value="Genomic_DNA"/>
</dbReference>
<dbReference type="OrthoDB" id="10388124at2759"/>
<evidence type="ECO:0000313" key="2">
    <source>
        <dbReference type="Proteomes" id="UP000789396"/>
    </source>
</evidence>
<proteinExistence type="predicted"/>
<reference evidence="1" key="1">
    <citation type="submission" date="2021-06" db="EMBL/GenBank/DDBJ databases">
        <authorList>
            <person name="Kallberg Y."/>
            <person name="Tangrot J."/>
            <person name="Rosling A."/>
        </authorList>
    </citation>
    <scope>NUCLEOTIDE SEQUENCE</scope>
    <source>
        <strain evidence="1">IN212</strain>
    </source>
</reference>
<comment type="caution">
    <text evidence="1">The sequence shown here is derived from an EMBL/GenBank/DDBJ whole genome shotgun (WGS) entry which is preliminary data.</text>
</comment>
<dbReference type="AlphaFoldDB" id="A0A9N9HJ11"/>
<name>A0A9N9HJ11_9GLOM</name>
<dbReference type="Proteomes" id="UP000789396">
    <property type="component" value="Unassembled WGS sequence"/>
</dbReference>
<evidence type="ECO:0000313" key="1">
    <source>
        <dbReference type="EMBL" id="CAG8696023.1"/>
    </source>
</evidence>
<accession>A0A9N9HJ11</accession>
<keyword evidence="2" id="KW-1185">Reference proteome</keyword>
<feature type="non-terminal residue" evidence="1">
    <location>
        <position position="1"/>
    </location>
</feature>
<protein>
    <submittedName>
        <fullName evidence="1">1470_t:CDS:1</fullName>
    </submittedName>
</protein>
<gene>
    <name evidence="1" type="ORF">RFULGI_LOCUS10206</name>
</gene>